<dbReference type="EMBL" id="JNBR01001431">
    <property type="protein sequence ID" value="OQR87570.1"/>
    <property type="molecule type" value="Genomic_DNA"/>
</dbReference>
<protein>
    <submittedName>
        <fullName evidence="2">Uncharacterized protein</fullName>
    </submittedName>
</protein>
<proteinExistence type="predicted"/>
<dbReference type="AlphaFoldDB" id="A0A1V9YPH3"/>
<feature type="region of interest" description="Disordered" evidence="1">
    <location>
        <begin position="1"/>
        <end position="27"/>
    </location>
</feature>
<evidence type="ECO:0000256" key="1">
    <source>
        <dbReference type="SAM" id="MobiDB-lite"/>
    </source>
</evidence>
<sequence>MLVTTDGDRPATALDSPVPPADKAESDGSRSLYDALVEHHAWRLAEVVLAALRATTDAVPLALLRQHLNATKAFPRAKRKGAYKAISRLLANDTRFSVVTVDGKPHWTLADAELNTAMESEEESNEEAPLRHRLARLVAIQPLRITALETYLPPTAPSVEVVIRDLLRCGCFSIVADADGHDVIAIDKDAFHQRATSFLDTGFLRHYVFADSCTLTSTSPANGADPTLYDALLIDQAHRMDQAVRRVLAKTWVYLGIRDSIRQQLTRACFVLPDALAAATTTVLTHLLAGGDYVLREGMGSHERLELAPGRTLPPPQPVETDTLPVEPTALVQALVRRFAARALTAPLYVNVVYGELWDTPLGGLKPKKVLQSIVHGLEKSQVFFVDRRDPKRAVVAVKTKNLRRPVAKFTELGFLLQYPVVASPPANETSRRTRYRTRKSRVPASITDRLLQLPPQVLEVDAPDMAAFLEVYQALFLDGILAWVAGGCAFHISYIRSQVRPLLPVHLSLDDAVGAVIAMLWNEPRLMYLENDVGHTVFMAVGSCYDDDAEPSSSWVPDENDDDSDDTDADDDDNEIQL</sequence>
<name>A0A1V9YPH3_ACHHY</name>
<dbReference type="Proteomes" id="UP000243579">
    <property type="component" value="Unassembled WGS sequence"/>
</dbReference>
<evidence type="ECO:0000313" key="3">
    <source>
        <dbReference type="Proteomes" id="UP000243579"/>
    </source>
</evidence>
<organism evidence="2 3">
    <name type="scientific">Achlya hypogyna</name>
    <name type="common">Oomycete</name>
    <name type="synonym">Protoachlya hypogyna</name>
    <dbReference type="NCBI Taxonomy" id="1202772"/>
    <lineage>
        <taxon>Eukaryota</taxon>
        <taxon>Sar</taxon>
        <taxon>Stramenopiles</taxon>
        <taxon>Oomycota</taxon>
        <taxon>Saprolegniomycetes</taxon>
        <taxon>Saprolegniales</taxon>
        <taxon>Achlyaceae</taxon>
        <taxon>Achlya</taxon>
    </lineage>
</organism>
<evidence type="ECO:0000313" key="2">
    <source>
        <dbReference type="EMBL" id="OQR87570.1"/>
    </source>
</evidence>
<accession>A0A1V9YPH3</accession>
<gene>
    <name evidence="2" type="ORF">ACHHYP_20368</name>
</gene>
<feature type="region of interest" description="Disordered" evidence="1">
    <location>
        <begin position="549"/>
        <end position="579"/>
    </location>
</feature>
<keyword evidence="3" id="KW-1185">Reference proteome</keyword>
<reference evidence="2 3" key="1">
    <citation type="journal article" date="2014" name="Genome Biol. Evol.">
        <title>The secreted proteins of Achlya hypogyna and Thraustotheca clavata identify the ancestral oomycete secretome and reveal gene acquisitions by horizontal gene transfer.</title>
        <authorList>
            <person name="Misner I."/>
            <person name="Blouin N."/>
            <person name="Leonard G."/>
            <person name="Richards T.A."/>
            <person name="Lane C.E."/>
        </authorList>
    </citation>
    <scope>NUCLEOTIDE SEQUENCE [LARGE SCALE GENOMIC DNA]</scope>
    <source>
        <strain evidence="2 3">ATCC 48635</strain>
    </source>
</reference>
<feature type="compositionally biased region" description="Acidic residues" evidence="1">
    <location>
        <begin position="559"/>
        <end position="579"/>
    </location>
</feature>
<comment type="caution">
    <text evidence="2">The sequence shown here is derived from an EMBL/GenBank/DDBJ whole genome shotgun (WGS) entry which is preliminary data.</text>
</comment>